<feature type="domain" description="Amine oxidase" evidence="2">
    <location>
        <begin position="574"/>
        <end position="847"/>
    </location>
</feature>
<dbReference type="Pfam" id="PF01593">
    <property type="entry name" value="Amino_oxidase"/>
    <property type="match status" value="1"/>
</dbReference>
<dbReference type="eggNOG" id="ENOG502QSMW">
    <property type="taxonomic scope" value="Eukaryota"/>
</dbReference>
<accession>A0A093UUU9</accession>
<organism evidence="3">
    <name type="scientific">Talaromyces marneffei PM1</name>
    <dbReference type="NCBI Taxonomy" id="1077442"/>
    <lineage>
        <taxon>Eukaryota</taxon>
        <taxon>Fungi</taxon>
        <taxon>Dikarya</taxon>
        <taxon>Ascomycota</taxon>
        <taxon>Pezizomycotina</taxon>
        <taxon>Eurotiomycetes</taxon>
        <taxon>Eurotiomycetidae</taxon>
        <taxon>Eurotiales</taxon>
        <taxon>Trichocomaceae</taxon>
        <taxon>Talaromyces</taxon>
        <taxon>Talaromyces sect. Talaromyces</taxon>
    </lineage>
</organism>
<proteinExistence type="predicted"/>
<dbReference type="SUPFAM" id="SSF51905">
    <property type="entry name" value="FAD/NAD(P)-binding domain"/>
    <property type="match status" value="1"/>
</dbReference>
<reference evidence="3" key="2">
    <citation type="journal article" date="2014" name="PLoS Genet.">
        <title>Signature gene expression reveals novel clues to the molecular mechanisms of dimorphic transition in Penicillium marneffei.</title>
        <authorList>
            <person name="Yang E."/>
            <person name="Wang G."/>
            <person name="Cai J."/>
            <person name="Woo P.C."/>
            <person name="Lau S.K."/>
            <person name="Yuen K.-Y."/>
            <person name="Chow W.-N."/>
            <person name="Lin X."/>
        </authorList>
    </citation>
    <scope>NUCLEOTIDE SEQUENCE</scope>
    <source>
        <strain evidence="3">PM1</strain>
    </source>
</reference>
<evidence type="ECO:0000256" key="1">
    <source>
        <dbReference type="SAM" id="Phobius"/>
    </source>
</evidence>
<dbReference type="InterPro" id="IPR002937">
    <property type="entry name" value="Amino_oxidase"/>
</dbReference>
<dbReference type="Gene3D" id="1.10.405.20">
    <property type="match status" value="1"/>
</dbReference>
<dbReference type="PANTHER" id="PTHR33973:SF4">
    <property type="entry name" value="OS07G0153300 PROTEIN"/>
    <property type="match status" value="1"/>
</dbReference>
<keyword evidence="1" id="KW-1133">Transmembrane helix</keyword>
<dbReference type="GO" id="GO:0016491">
    <property type="term" value="F:oxidoreductase activity"/>
    <property type="evidence" value="ECO:0007669"/>
    <property type="project" value="InterPro"/>
</dbReference>
<feature type="transmembrane region" description="Helical" evidence="1">
    <location>
        <begin position="12"/>
        <end position="30"/>
    </location>
</feature>
<name>A0A093UUU9_TALMA</name>
<dbReference type="PANTHER" id="PTHR33973">
    <property type="entry name" value="OS07G0153300 PROTEIN"/>
    <property type="match status" value="1"/>
</dbReference>
<gene>
    <name evidence="3" type="ORF">GQ26_0310940</name>
</gene>
<protein>
    <submittedName>
        <fullName evidence="3">Protoporphyrinogen oxidase 2, chloroplastic/mitochondrial</fullName>
    </submittedName>
</protein>
<comment type="caution">
    <text evidence="3">The sequence shown here is derived from an EMBL/GenBank/DDBJ whole genome shotgun (WGS) entry which is preliminary data.</text>
</comment>
<reference key="1">
    <citation type="journal article" date="2014" name="PLoS Genet.">
        <title>Signature Gene Expression Reveals Novel Clues to the Molecular Mechanisms of Dimorphic Transition in Penicillium marneffei.</title>
        <authorList>
            <person name="Yang E."/>
            <person name="Wang G."/>
            <person name="Cai J."/>
            <person name="Woo P.C."/>
            <person name="Lau S.K."/>
            <person name="Yuen K.-Y."/>
            <person name="Chow W.-N."/>
            <person name="Lin X."/>
        </authorList>
    </citation>
    <scope>NUCLEOTIDE SEQUENCE [LARGE SCALE GENOMIC DNA]</scope>
    <source>
        <strain>PM1</strain>
    </source>
</reference>
<dbReference type="InterPro" id="IPR036188">
    <property type="entry name" value="FAD/NAD-bd_sf"/>
</dbReference>
<keyword evidence="1" id="KW-0812">Transmembrane</keyword>
<dbReference type="Pfam" id="PF07103">
    <property type="entry name" value="DUF1365"/>
    <property type="match status" value="1"/>
</dbReference>
<evidence type="ECO:0000313" key="3">
    <source>
        <dbReference type="EMBL" id="KFX44037.1"/>
    </source>
</evidence>
<dbReference type="Gene3D" id="3.50.50.60">
    <property type="entry name" value="FAD/NAD(P)-binding domain"/>
    <property type="match status" value="1"/>
</dbReference>
<evidence type="ECO:0000259" key="2">
    <source>
        <dbReference type="Pfam" id="PF01593"/>
    </source>
</evidence>
<keyword evidence="1" id="KW-0472">Membrane</keyword>
<sequence length="1064" mass="121493">MKLVTDFDCVSGCNICIYLSTSLIILIFWARSSSNIPEKHMLPRDHKHMDDQLHYNEALVFPGRTSHTRVLPKVHSFLYAFLIIAVPIRNCKSNWFAAIDNKTKLWWRRGWLQVDSPDHLHRGDDKRGLSHKLDQYLESKQYIPAKYPTVWLVTFLGYKSDQASFWYLYTAEGRLDLMIIEANNNFSERKVWVVPTADDHDTSGETTKKQRRKFRQTWSKEFHVSPFNSMRGFYSISTLDSFPPDKSLDEVDTIDITITLLTSQRRPKLVARVWSTSKPLVPSKISPLYGFSFFALWCLTGPLIQPRTLFQAFLLSQKHKLTIRDRPEPDGKVFPRHSTPAERCIREIFIDYLREIMNASADNFHIHLCDLSDSSIKINFSTPAADEKSPYYSMYVLTPKFYAVALTCPSINMFLHEAFLHKTQERRTAGTDATNPEAFIQLLKHATDSHYRTSGITDTQAWTFMISKSADMGYLFIFPVNAQYSLLRLTSTAQADCDSRTIAQSMVLTTVTQMVQWVILIGSQAYFKIFNLVGGCEEPMKRYLRRGYVVYGSLSSNTYETKSQARIAIVGGGVSGIACAWGLRHTDHEVHLYEADTQIGGHAHSFTFEKNGNKVTVDTGFIVMQEDMYPTLTTFLKELNVATIATDMSTSVSEEDGPVAWGSTSIWNFIGSWSRLCSPWFWRLMFDILRYNFFATDIFAEKSNKSRLDEPDKNEKLESIGEYLDRHGYSEQFKRYYLIADVAAIWCMSTADVFEDYPAEALIHFMSTHRLLNTVTESLKWGTVKNGSKSYVDAFLQTMPEKHHCHLETKIRRVQREPDNSVSIVFMDGSVENFDHLVFAVHANQALNLLGEQATALEKEILGAFRTSKNDIVLHLDPTVLPASKSAHAAWNCVIPSTQDNQSRENYSRRQICVHNDMNRLQSIPWPGQPNSPGRVLVTLNPLRRPDSIQCQRTYYLPIISSASVKAARKLHLLNEADNISFAGAWMGYAFHEDGFSAGLAVAKKILTGTYENPTRFRYGEDLKESTQPLSLKIRLLRLAIGTVQFGIASMEWLHRGRISKKLD</sequence>
<dbReference type="HOGENOM" id="CLU_288720_0_0_1"/>
<dbReference type="InterPro" id="IPR010775">
    <property type="entry name" value="DUF1365"/>
</dbReference>
<dbReference type="EMBL" id="JPOX01000031">
    <property type="protein sequence ID" value="KFX44037.1"/>
    <property type="molecule type" value="Genomic_DNA"/>
</dbReference>
<dbReference type="AlphaFoldDB" id="A0A093UUU9"/>